<gene>
    <name evidence="4" type="ORF">D7S86_28200</name>
</gene>
<comment type="similarity">
    <text evidence="1">Belongs to the PheA/TfdB FAD monooxygenase family.</text>
</comment>
<keyword evidence="4" id="KW-0503">Monooxygenase</keyword>
<dbReference type="RefSeq" id="WP_121091454.1">
    <property type="nucleotide sequence ID" value="NZ_RBZU01000023.1"/>
</dbReference>
<evidence type="ECO:0000259" key="3">
    <source>
        <dbReference type="Pfam" id="PF01494"/>
    </source>
</evidence>
<comment type="caution">
    <text evidence="4">The sequence shown here is derived from an EMBL/GenBank/DDBJ whole genome shotgun (WGS) entry which is preliminary data.</text>
</comment>
<dbReference type="Pfam" id="PF01494">
    <property type="entry name" value="FAD_binding_3"/>
    <property type="match status" value="1"/>
</dbReference>
<dbReference type="InterPro" id="IPR002938">
    <property type="entry name" value="FAD-bd"/>
</dbReference>
<dbReference type="OrthoDB" id="3443359at2"/>
<dbReference type="EMBL" id="RBZU01000023">
    <property type="protein sequence ID" value="RKP43914.1"/>
    <property type="molecule type" value="Genomic_DNA"/>
</dbReference>
<dbReference type="Proteomes" id="UP000270342">
    <property type="component" value="Unassembled WGS sequence"/>
</dbReference>
<evidence type="ECO:0000256" key="2">
    <source>
        <dbReference type="ARBA" id="ARBA00023002"/>
    </source>
</evidence>
<feature type="domain" description="FAD-binding" evidence="3">
    <location>
        <begin position="15"/>
        <end position="347"/>
    </location>
</feature>
<dbReference type="GO" id="GO:0019622">
    <property type="term" value="P:3-(3-hydroxy)phenylpropionate catabolic process"/>
    <property type="evidence" value="ECO:0007669"/>
    <property type="project" value="TreeGrafter"/>
</dbReference>
<sequence>MTASLDAFPNAQGRPVAIVGGGPIGLLTALALAHYGIPAQVYEEDGRLSLDIKAGTILTRTLEVLRRHGAIDAVLASSLRIDEIGEIDRTTQKRQFPVELHALGEETRFPFVINIPQHDLEPILARELVEHRSVALNLSHKLVGFEDRGDHVALTLDTPEGRKSVECCWLLACDGGRSAVRTALGIEAEGYSLDEKYALVDLKIDLDIESPRDYPYLAYFSDPEQWMILVRHPQCWRFLYPLKPGEEAPSEADLLAKSLSFIGDVDNVEVVNKVVYNVHHRVASRWRSGRVLLMGDAAHLITPMWGLGITTGALDVSNLPWRLNWVLRGWADESLIDGYEREQRPLAIDGSGQVAEAARLYMARRLDGAIAMSENNWANAYTRALLGVKLDPAGRGGGSLFKTTTRPAIEVGDRLPDWPLHCGSGSSLRAHDLCQDRFVALYFSDARRRPNIPPHDSPALAHRVVSRWDAPHDSGLRDRSILDPGDAFMHRLGLAPNTMVLVRPDEHVAAIVPLDAADAELLYCGITGRKPPEFAQA</sequence>
<evidence type="ECO:0000313" key="5">
    <source>
        <dbReference type="Proteomes" id="UP000270342"/>
    </source>
</evidence>
<dbReference type="InterPro" id="IPR050631">
    <property type="entry name" value="PheA/TfdB_FAD_monoxygenase"/>
</dbReference>
<keyword evidence="5" id="KW-1185">Reference proteome</keyword>
<protein>
    <submittedName>
        <fullName evidence="4">FAD-binding monooxygenase</fullName>
    </submittedName>
</protein>
<dbReference type="GO" id="GO:0008688">
    <property type="term" value="F:3-(3-hydroxyphenyl)propionate hydroxylase activity"/>
    <property type="evidence" value="ECO:0007669"/>
    <property type="project" value="TreeGrafter"/>
</dbReference>
<dbReference type="PRINTS" id="PR00420">
    <property type="entry name" value="RNGMNOXGNASE"/>
</dbReference>
<dbReference type="SUPFAM" id="SSF52833">
    <property type="entry name" value="Thioredoxin-like"/>
    <property type="match status" value="1"/>
</dbReference>
<name>A0A494X6T9_9BURK</name>
<evidence type="ECO:0000256" key="1">
    <source>
        <dbReference type="ARBA" id="ARBA00007801"/>
    </source>
</evidence>
<dbReference type="PANTHER" id="PTHR43476">
    <property type="entry name" value="3-(3-HYDROXY-PHENYL)PROPIONATE/3-HYDROXYCINNAMIC ACID HYDROXYLASE"/>
    <property type="match status" value="1"/>
</dbReference>
<dbReference type="InterPro" id="IPR036188">
    <property type="entry name" value="FAD/NAD-bd_sf"/>
</dbReference>
<accession>A0A494X6T9</accession>
<dbReference type="SUPFAM" id="SSF51905">
    <property type="entry name" value="FAD/NAD(P)-binding domain"/>
    <property type="match status" value="1"/>
</dbReference>
<dbReference type="AlphaFoldDB" id="A0A494X6T9"/>
<proteinExistence type="inferred from homology"/>
<reference evidence="4 5" key="1">
    <citation type="submission" date="2018-10" db="EMBL/GenBank/DDBJ databases">
        <title>Robbsia sp. DHC34, isolated from soil.</title>
        <authorList>
            <person name="Gao Z.-H."/>
            <person name="Qiu L.-H."/>
        </authorList>
    </citation>
    <scope>NUCLEOTIDE SEQUENCE [LARGE SCALE GENOMIC DNA]</scope>
    <source>
        <strain evidence="4 5">DHC34</strain>
    </source>
</reference>
<dbReference type="GO" id="GO:0071949">
    <property type="term" value="F:FAD binding"/>
    <property type="evidence" value="ECO:0007669"/>
    <property type="project" value="InterPro"/>
</dbReference>
<dbReference type="Gene3D" id="3.40.30.120">
    <property type="match status" value="1"/>
</dbReference>
<dbReference type="Gene3D" id="3.30.70.2450">
    <property type="match status" value="1"/>
</dbReference>
<organism evidence="4 5">
    <name type="scientific">Pararobbsia silviterrae</name>
    <dbReference type="NCBI Taxonomy" id="1792498"/>
    <lineage>
        <taxon>Bacteria</taxon>
        <taxon>Pseudomonadati</taxon>
        <taxon>Pseudomonadota</taxon>
        <taxon>Betaproteobacteria</taxon>
        <taxon>Burkholderiales</taxon>
        <taxon>Burkholderiaceae</taxon>
        <taxon>Pararobbsia</taxon>
    </lineage>
</organism>
<keyword evidence="2" id="KW-0560">Oxidoreductase</keyword>
<dbReference type="PANTHER" id="PTHR43476:SF3">
    <property type="entry name" value="FAD-BINDING MONOOXYGENASE"/>
    <property type="match status" value="1"/>
</dbReference>
<evidence type="ECO:0000313" key="4">
    <source>
        <dbReference type="EMBL" id="RKP43914.1"/>
    </source>
</evidence>
<dbReference type="InterPro" id="IPR036249">
    <property type="entry name" value="Thioredoxin-like_sf"/>
</dbReference>
<dbReference type="Gene3D" id="3.50.50.60">
    <property type="entry name" value="FAD/NAD(P)-binding domain"/>
    <property type="match status" value="1"/>
</dbReference>